<protein>
    <submittedName>
        <fullName evidence="4">LytR C-terminal domain-containing protein</fullName>
    </submittedName>
</protein>
<keyword evidence="2" id="KW-1133">Transmembrane helix</keyword>
<reference evidence="4 5" key="1">
    <citation type="submission" date="2022-03" db="EMBL/GenBank/DDBJ databases">
        <title>Isotopic signatures of nitrous oxide derived from detoxification processes.</title>
        <authorList>
            <person name="Behrendt U."/>
            <person name="Buchen C."/>
            <person name="Well R."/>
            <person name="Ulrich A."/>
            <person name="Rohe L."/>
            <person name="Kolb S."/>
            <person name="Schloter M."/>
            <person name="Horn M.A."/>
            <person name="Augustin J."/>
        </authorList>
    </citation>
    <scope>NUCLEOTIDE SEQUENCE [LARGE SCALE GENOMIC DNA]</scope>
    <source>
        <strain evidence="4 5">S4-C24</strain>
    </source>
</reference>
<accession>A0ABY3W558</accession>
<feature type="transmembrane region" description="Helical" evidence="2">
    <location>
        <begin position="33"/>
        <end position="58"/>
    </location>
</feature>
<feature type="compositionally biased region" description="Acidic residues" evidence="1">
    <location>
        <begin position="100"/>
        <end position="110"/>
    </location>
</feature>
<keyword evidence="2" id="KW-0812">Transmembrane</keyword>
<feature type="region of interest" description="Disordered" evidence="1">
    <location>
        <begin position="66"/>
        <end position="117"/>
    </location>
</feature>
<evidence type="ECO:0000313" key="5">
    <source>
        <dbReference type="Proteomes" id="UP000829069"/>
    </source>
</evidence>
<organism evidence="4 5">
    <name type="scientific">Arthrobacter sulfonylureivorans</name>
    <dbReference type="NCBI Taxonomy" id="2486855"/>
    <lineage>
        <taxon>Bacteria</taxon>
        <taxon>Bacillati</taxon>
        <taxon>Actinomycetota</taxon>
        <taxon>Actinomycetes</taxon>
        <taxon>Micrococcales</taxon>
        <taxon>Micrococcaceae</taxon>
        <taxon>Arthrobacter</taxon>
    </lineage>
</organism>
<evidence type="ECO:0000256" key="1">
    <source>
        <dbReference type="SAM" id="MobiDB-lite"/>
    </source>
</evidence>
<feature type="compositionally biased region" description="Basic and acidic residues" evidence="1">
    <location>
        <begin position="1"/>
        <end position="19"/>
    </location>
</feature>
<dbReference type="Gene3D" id="3.30.70.2390">
    <property type="match status" value="1"/>
</dbReference>
<gene>
    <name evidence="4" type="ORF">MNQ99_15825</name>
</gene>
<name>A0ABY3W558_9MICC</name>
<dbReference type="Pfam" id="PF13399">
    <property type="entry name" value="LytR_C"/>
    <property type="match status" value="1"/>
</dbReference>
<feature type="region of interest" description="Disordered" evidence="1">
    <location>
        <begin position="1"/>
        <end position="24"/>
    </location>
</feature>
<dbReference type="Proteomes" id="UP000829069">
    <property type="component" value="Chromosome"/>
</dbReference>
<keyword evidence="5" id="KW-1185">Reference proteome</keyword>
<evidence type="ECO:0000313" key="4">
    <source>
        <dbReference type="EMBL" id="UNK45384.1"/>
    </source>
</evidence>
<feature type="domain" description="LytR/CpsA/Psr regulator C-terminal" evidence="3">
    <location>
        <begin position="120"/>
        <end position="203"/>
    </location>
</feature>
<proteinExistence type="predicted"/>
<sequence length="204" mass="20693">MTKYPRDEFDQVPETSDRHGVHRARMATPKSNGLGLIILAAVLALAVGALSFFVLPLLGTGGPSTPVAGATSTPAATASASPSATEQESKSAEAEATTEPSDEATSEPTEEAAAVNKQDPVMILNGAGVSGLAGTVSQTVQNDGWAIAAVDNWGGAPLAGSVIFYNPGQEANAQALGELLGITDLQENGDVSQYVTVALGPGYR</sequence>
<evidence type="ECO:0000259" key="3">
    <source>
        <dbReference type="Pfam" id="PF13399"/>
    </source>
</evidence>
<dbReference type="InterPro" id="IPR027381">
    <property type="entry name" value="LytR/CpsA/Psr_C"/>
</dbReference>
<keyword evidence="2" id="KW-0472">Membrane</keyword>
<evidence type="ECO:0000256" key="2">
    <source>
        <dbReference type="SAM" id="Phobius"/>
    </source>
</evidence>
<feature type="compositionally biased region" description="Low complexity" evidence="1">
    <location>
        <begin position="66"/>
        <end position="86"/>
    </location>
</feature>
<dbReference type="RefSeq" id="WP_241913611.1">
    <property type="nucleotide sequence ID" value="NZ_CP093326.1"/>
</dbReference>
<dbReference type="EMBL" id="CP093326">
    <property type="protein sequence ID" value="UNK45384.1"/>
    <property type="molecule type" value="Genomic_DNA"/>
</dbReference>